<dbReference type="InterPro" id="IPR047589">
    <property type="entry name" value="DUF11_rpt"/>
</dbReference>
<dbReference type="NCBIfam" id="TIGR01451">
    <property type="entry name" value="B_ant_repeat"/>
    <property type="match status" value="7"/>
</dbReference>
<feature type="domain" description="Ig-like" evidence="3">
    <location>
        <begin position="1866"/>
        <end position="1943"/>
    </location>
</feature>
<dbReference type="Pfam" id="PF13585">
    <property type="entry name" value="CHU_C"/>
    <property type="match status" value="1"/>
</dbReference>
<feature type="domain" description="DUF11" evidence="2">
    <location>
        <begin position="4324"/>
        <end position="4431"/>
    </location>
</feature>
<feature type="domain" description="DUF11" evidence="2">
    <location>
        <begin position="4570"/>
        <end position="4676"/>
    </location>
</feature>
<dbReference type="PANTHER" id="PTHR34819">
    <property type="entry name" value="LARGE CYSTEINE-RICH PERIPLASMIC PROTEIN OMCB"/>
    <property type="match status" value="1"/>
</dbReference>
<dbReference type="PANTHER" id="PTHR34819:SF3">
    <property type="entry name" value="CELL SURFACE PROTEIN"/>
    <property type="match status" value="1"/>
</dbReference>
<dbReference type="Gene3D" id="2.60.40.1170">
    <property type="entry name" value="Mu homology domain, subdomain B"/>
    <property type="match status" value="1"/>
</dbReference>
<dbReference type="InterPro" id="IPR001434">
    <property type="entry name" value="OmcB-like_DUF11"/>
</dbReference>
<evidence type="ECO:0000259" key="2">
    <source>
        <dbReference type="Pfam" id="PF01345"/>
    </source>
</evidence>
<evidence type="ECO:0000259" key="3">
    <source>
        <dbReference type="Pfam" id="PF19081"/>
    </source>
</evidence>
<feature type="domain" description="Ig-like" evidence="3">
    <location>
        <begin position="2879"/>
        <end position="2961"/>
    </location>
</feature>
<dbReference type="EMBL" id="CP110226">
    <property type="protein sequence ID" value="UZD22892.1"/>
    <property type="molecule type" value="Genomic_DNA"/>
</dbReference>
<dbReference type="RefSeq" id="WP_264809418.1">
    <property type="nucleotide sequence ID" value="NZ_CP110226.1"/>
</dbReference>
<feature type="region of interest" description="Disordered" evidence="1">
    <location>
        <begin position="1552"/>
        <end position="1579"/>
    </location>
</feature>
<proteinExistence type="predicted"/>
<feature type="domain" description="DUF11" evidence="2">
    <location>
        <begin position="4689"/>
        <end position="4805"/>
    </location>
</feature>
<dbReference type="Proteomes" id="UP001163156">
    <property type="component" value="Chromosome"/>
</dbReference>
<feature type="domain" description="DUF11" evidence="2">
    <location>
        <begin position="1603"/>
        <end position="1693"/>
    </location>
</feature>
<feature type="domain" description="DUF11" evidence="2">
    <location>
        <begin position="1745"/>
        <end position="1831"/>
    </location>
</feature>
<evidence type="ECO:0000313" key="4">
    <source>
        <dbReference type="EMBL" id="UZD22892.1"/>
    </source>
</evidence>
<feature type="domain" description="Ig-like" evidence="3">
    <location>
        <begin position="1946"/>
        <end position="2031"/>
    </location>
</feature>
<dbReference type="InterPro" id="IPR026341">
    <property type="entry name" value="T9SS_type_B"/>
</dbReference>
<reference evidence="4" key="1">
    <citation type="submission" date="2022-10" db="EMBL/GenBank/DDBJ databases">
        <title>Algoriphagus sp. a novel bacteria isolate from halophytes salicornia europaea.</title>
        <authorList>
            <person name="Peng Y."/>
            <person name="Jiang L."/>
            <person name="Lee J."/>
        </authorList>
    </citation>
    <scope>NUCLEOTIDE SEQUENCE</scope>
    <source>
        <strain evidence="4">TR-M5</strain>
    </source>
</reference>
<gene>
    <name evidence="4" type="ORF">OM944_00055</name>
</gene>
<dbReference type="Gene3D" id="2.60.40.740">
    <property type="match status" value="1"/>
</dbReference>
<accession>A0ABY6MGH5</accession>
<keyword evidence="5" id="KW-1185">Reference proteome</keyword>
<dbReference type="Pfam" id="PF19081">
    <property type="entry name" value="Ig_7"/>
    <property type="match status" value="6"/>
</dbReference>
<protein>
    <submittedName>
        <fullName evidence="4">Gliding motility-associated C-terminal domain-containing protein</fullName>
    </submittedName>
</protein>
<evidence type="ECO:0000256" key="1">
    <source>
        <dbReference type="SAM" id="MobiDB-lite"/>
    </source>
</evidence>
<feature type="domain" description="DUF11" evidence="2">
    <location>
        <begin position="1460"/>
        <end position="1555"/>
    </location>
</feature>
<sequence>MIGLSTVTFGQSKDFATWTPSSGVITTGTLGNGGAGVSDVANASNNSDSDFATLTSSSLSIIAGGNAWLQVKFPTDRLPGTTTFVKIDLPNASGLNLLDLLGLVNENIAVSFYSGAGDSSSDVGGELSTSVDSRLVVDSAGDYFLAVTPESTIAYNSVRILLEYPGSLLGLGSFNLNVYNAFTLVDPTCAEAEFADIGQTAGINISLLGGDLVTNPENAIDGDIGTYSSVSYGGLVNVSAASSVFQTFYFNGLWAPEDYFKVTLAIDGGLVDLNLLGDYEVRAYDGDDLVFASKLSSGIIGNLELVGLIQSGDPVTLAFGPGVSFDRVSVGLNSTVDLGVASSPLRIYEVARYGTICPDPDPLPAPDATDPMLSSSDCEATLIDFENANFPFNAVDGNNDTFTTLQAGSGTLLGAGAFDGQIQLGFDQRSAGTTSYIRIDFDEEALLGLLDGSLGDVLNGVGGSLLGGDKLFRVEALNGASSVLSASTDNGFFNQPVRIVQDKNNHYYIALTPTAAYTSVRVTLEYPGLIGGASATSMNVYHVCTSTGFEECEQAFSTFAESAGISLDLLGLGAAGVSDAGFAIDGDPATASEISLGAAGIGSSIYQFVDFHTLSASADHFRVKLALEGGNTLTAEVLGSIVIKAFDGDTEVYSQDLRDGLISGLDLLGLLQSGQTINLPFGPGLAFDRVAVGIESLVSANVIQNPVRVFSIERFSDACPDPELPEPPQTEPPFNTSDCAVEVVDWENANFPLNTVDGNNDSYAILSASAGTALGLGAYSSHIELKYAAPVAAGETSYVRIEFEDDELNALLGGSLGSDLANLLGTVALGDHYFTVTPKTAGGSDIYTASSATGFGTQDVRVVQDESGRFYIAFTADQAYQSVRIDHFLTALIGVENTATMHVFSMCRETEFDLCEQATFTDFDGDGIALDLLDITQGGVFNPQNAIDGNSSNYSTINLGVAGIGASVYQNIYFKTKSQATDALRIRVQLDEPGILNLDLAGSYRVILYDGNEEVYNESLQDALINNLDLLGLLNSGGIQELMIEPGVVYDRVSFGLESAVAINTSAPIRLYGISRISDGCPDPDVEDPPYLSPVCAEELIDASFADNLANLFDGNFNSFATINSSAGLLGTGVGAFSGHVTLGYGDGVIVPAGTTSYMRIDTDPALLDALLGGSVGGVLSDLLNTIVLGDHYFTIAANDAGGNPIFTASSDNSFAGFNDQVKIVQDELGRYYLAITPDSDYNSITVTDHTDALLLGQDNSINIYGLCYDTGAEACATGFTTSFDGSGIATLDAASIGGYGVTNAERALDNNNNDDYSEISLGALAVDASIQQNIQFRQTIPAEGSFKIKLGVGTGTVDAGVFGRIDVLGYLDGEEVYEETLDNAVLGNVNLVDLFNNGANEEIRVSLGVDVDEVAIRYRSLVSVSVNPTIRLYYILQDCETPDFQSWKSYIIDGDPTLTSVSGGETVQYTIHVRNTGTVPMTDYLITDAIPAHTTYVDGSGGVNNSGVITFENIDIAAGATETVSFSVLIEGDLTDVEFISNVALVKSLPEDPGTETFPPLDNENPTDPDESGDTGTDIPVDPIFSAEIWKAVSVDGDGSLTSVSGGETLVYTIYLRNTGNQDLTDVTITDALPAGITYVSGGTLNGNDVSFNLAGLAVGATATVGSFTATVEADLTGIDEIRNIAIASSADLTTPIESYPAVDNTNPTEPDTAADPGTVTDVEPVHSIEFDKIGLSNNAESDGKAIVGDIISYTLTVTNTGNKTLTDISVVDQLPANTTLVDNGGGTAGIGTLTFDIATLAVGAMQEFTFTVEVDAVSGSDPIVNNAEAFFTDAAGGSASETAQHSMPTDCMTIDAGDITLTADQSAICEGETTIMHASLNGISIPDPEFRWYLDASLTGTYFSGADFEVSPTASTTYYVTVVAEGYCFSTPAATSSITVNELPDVPSTSSDITISEGFGTVLTASIDPMPADVEIVWYAEGGAELATGSSYNTGVLSAGVYTYYAGTRNINTGCLSIDTTAVTVTVEPVTTDADCTIANAQNNGTYFLCLLCSVENPGNAVDGNNDSYSRFVAPVAVTGGVYQELIFNQTGTAGDTIVVTLGTGGSLLDLGVLSGLSFESYNGSSANGDGGVVDNNLISLSLLGGDSKGQIRFVAGGAFDRVRIEYRPLLGALESGWRIYQAEINYPAPTAITEDAEVCVGETATLEATPSAGTSLRWYDAETGGTLLASGNSYTTPALNVPGVVTYYIAVLRDGCEDPVRIPVDVTVNPGAMASDIDTMGGTICEGESFTLSATSSTVTNPVFRFFEDEDLTMEITNLTVSPATTTTYYVTVSGDGVCENAPGDAAEVVVTVNPNAVDADININDTVTQCEGEDVVLAPTTSIANPIFTWYFDAAKTNPIPDGDVFGIPFNLGSDGSLTISGLPAGSTNEYFVTVSGDGVCENEVAKSVSVTITNSLDAPEFVAEELEVCGTTADVTFEISNDAGGLTYTVYDAATGGNIVTDGIQILGDQIILASVDADVEYFVGVMGGSGCESMDRTRIAVTVLPPATAADISTTDIEICEGESAMLSATSSTVTNPEFKFYTSQDLTTEITDLEVNPTITTTYYVTVSGDGVCENAPGDAAELTVTVNPLPAAPGVGSSSVTITEGFSTQLVASAPAGSTVVWYSDAGVELSTGPTYMTPVLSQGTYTYFAASRDDVTGCESTDRTMITVVVIPATPIDDCTVANGQSIDSSLLCLLCFATTPEQAVDGNENTFGRLTVPLGILGSISQTLSFPTMGSAGDSVKIDLGIPGGLADVGLLSRIEITLFNGGTQVDQFSLNESLVNLTVLGGGSMQQASVLASASFDRVRISLTGVATVLTSLDIYQASIQFATPTAITEDAEVCVGETATLEATPSAGTSLRWYDAETGGTLLASGNSYTTPALNVPGVVTYYIAVLRDGCEDPVRIPVEVTVNPGAMASDIDAMGGTICEGDSFMLSASSSTVTNPVFKFYTSQDLTTEITDLEVSPATTTTYYVTVSGDGVCENAPGDAAELVVTVNPRAMASDIDAMDGTICEGESFTLSASSSTVTNPVFKFYTSQDLTTEITDLEVSPATTTTYYVTVSGDGVCENAPGDAAELVVTVNPRAMASDIDAMGGTICEGDSFTLSASSSTVTNPVFKFYNSQDLTTEITDLEVSPATTTTYYVTVSGDGVCENAPGDAAELVVTVNPRAMASDIDAMGGTICEGESFTLSASSSTVTNPVFKFYTSQDLTTEITDLEVSPATTTTYYVTVSGDGVCENAPGDAAELVVTVNPRAMASDIDAVGGTICEGDSFTLSASSSTVTNPIFKFYTSQDLTTEITDLEVSPATTTTYYVTVSGDGVCENAPGDAAELVVTVNPRAMASDIDAMGGTICEGDSFTLSASSSTVTNPIFKFYTSQDLTTEITDLEVSPATTTTYYVTVSGDGVCENAPGDAAELVVTVNPSAMASDIDAMGGTICEGESFTLSASSSTVTNPVFKFYTSQDLTTEITDLEVSPAATTTYYVTVSGDGVCENAPGDAAELVVTVGPRAMASDIDAMGGTICEGDSFMLSASSSTVTNPVFKFYTSQDLTTEITDLEVSPATTTTYYVTVSGDGVCENAPGDAAELVVTVNPRAMASDIDAMDGTICEGESFTLSASSSTVTNPVFKFYTSQDLTTEITDLEVSPAATTTYYVTVSGDGVCENAPGDAAELVVTVNPRAMASDIDAMGGTICEGESFTLSATSSTVTNPVFRFFEDEDLTMKITNLTVSPGSTTTYYVTVSGDGVCENAPGDAAELVVTVGPRAMASDIDAMGGTICEGESFTLSASSSTVTNPVFKFYTSQDLTTEITDLEVSPAATTTYYVTVSGDGVCENAPGDAAELVVTVGPRAMASDIDAMGGTICEGESFTLSATSSTVTNPVFRFFEDEDLTMKITNLTVSPGSTTTYYVTVSGDGVCENAPGDAAELVVTVGPRAMASDIDAMGGTICEGESFTLSASSSTVTNPVFKFYTSQDLTTEITDLEVSPAATTTYYVTVSGDGVCENAPGDAAELVVTVGPRAMASDIDAMGGTICEGDSFMLSASSSTVINPVFKFYTSQDLTTEITDLEVSPATTTTYYVTVSGDGVCENAPGDAAELVVNVGREALSSDVQVMNAVICEGESTMLTATSSTVTNPVFRFYTDEKLTEEVVDLNVSPAVTTRYYVTVTGDEVCESKSEEAAHLTVTVRTTPAPEVSDPTQTFCSDTENPTVGSLLASGNNIRWYESAVGGLPLDPASPLVDGMTYYATQTDPMTSCESMDRVSVNVVLTLCDRGEGLQITKNAGSPTVLPGGEITYTIGLVNTSAFAMNDVEVTDVLATELSFVSATEGGQFENGTVTWMIDEMAPREVVSLSLTVSVPMDIAVGTIITNVAVVESPDDPDTPKESDPEEVEVVQAFSYTIEKVPNVTEAAIGDQVIYTINVANISEVVKEDIQVTDILPMGLAFVSADQGGLSNNGVVFWVIPSLAVGQNIDLTLVAEVTDEVEVGDIIYNTAVVDDPNDTEDPIESDPGDGVEVIESTTEINITKTQDATEIFPGEILTYTLTLENLGENLAKGLVVTDTLPQGTMLVETSPEGTVNGDVVTWNIESLEAGESIALELKVMVVAEEGSIINKVTVEGDNFPDDSDQTDPVTIEDPVNEVDLVLDKEVSASLIQLNTVFEYKITLTNNSENTSNGVVVTDVFSTSVEYLGADVSSGAVSYNQETRTLTWSIPTVGPLAVETMTIRVTAISEGVVSNTATATSEDEELEPSDNADTVTHEQLVFEIPNVFTPNGDGINDTWNIPGLEEFFPQNELVVVNRWGVEVYRATNYQSDWNGDNLNGGTYYYQFQLTDSQGVGHIMTGYVTIIK</sequence>
<name>A0ABY6MGH5_9BACT</name>
<dbReference type="NCBIfam" id="TIGR04131">
    <property type="entry name" value="Bac_Flav_CTERM"/>
    <property type="match status" value="1"/>
</dbReference>
<organism evidence="4 5">
    <name type="scientific">Algoriphagus halophytocola</name>
    <dbReference type="NCBI Taxonomy" id="2991499"/>
    <lineage>
        <taxon>Bacteria</taxon>
        <taxon>Pseudomonadati</taxon>
        <taxon>Bacteroidota</taxon>
        <taxon>Cytophagia</taxon>
        <taxon>Cytophagales</taxon>
        <taxon>Cyclobacteriaceae</taxon>
        <taxon>Algoriphagus</taxon>
    </lineage>
</organism>
<feature type="domain" description="Ig-like" evidence="3">
    <location>
        <begin position="2191"/>
        <end position="2273"/>
    </location>
</feature>
<dbReference type="InterPro" id="IPR051172">
    <property type="entry name" value="Chlamydia_OmcB"/>
</dbReference>
<feature type="domain" description="Ig-like" evidence="3">
    <location>
        <begin position="2638"/>
        <end position="2721"/>
    </location>
</feature>
<evidence type="ECO:0000313" key="5">
    <source>
        <dbReference type="Proteomes" id="UP001163156"/>
    </source>
</evidence>
<feature type="domain" description="DUF11" evidence="2">
    <location>
        <begin position="4448"/>
        <end position="4552"/>
    </location>
</feature>
<dbReference type="Pfam" id="PF01345">
    <property type="entry name" value="DUF11"/>
    <property type="match status" value="7"/>
</dbReference>
<feature type="domain" description="Ig-like" evidence="3">
    <location>
        <begin position="2463"/>
        <end position="2551"/>
    </location>
</feature>
<dbReference type="InterPro" id="IPR044023">
    <property type="entry name" value="Ig_7"/>
</dbReference>